<dbReference type="PANTHER" id="PTHR41983:SF2">
    <property type="entry name" value="SHORT-CHAIN FATTY ACID TRANSPORTER-RELATED"/>
    <property type="match status" value="1"/>
</dbReference>
<evidence type="ECO:0000313" key="2">
    <source>
        <dbReference type="EMBL" id="SFK82619.1"/>
    </source>
</evidence>
<feature type="transmembrane region" description="Helical" evidence="1">
    <location>
        <begin position="43"/>
        <end position="61"/>
    </location>
</feature>
<dbReference type="Proteomes" id="UP000198755">
    <property type="component" value="Unassembled WGS sequence"/>
</dbReference>
<keyword evidence="3" id="KW-1185">Reference proteome</keyword>
<keyword evidence="1" id="KW-0472">Membrane</keyword>
<evidence type="ECO:0000313" key="3">
    <source>
        <dbReference type="Proteomes" id="UP000198755"/>
    </source>
</evidence>
<protein>
    <submittedName>
        <fullName evidence="2">Short-chain fatty acids transporter</fullName>
    </submittedName>
</protein>
<dbReference type="GO" id="GO:0005886">
    <property type="term" value="C:plasma membrane"/>
    <property type="evidence" value="ECO:0007669"/>
    <property type="project" value="TreeGrafter"/>
</dbReference>
<feature type="transmembrane region" description="Helical" evidence="1">
    <location>
        <begin position="125"/>
        <end position="147"/>
    </location>
</feature>
<keyword evidence="1" id="KW-1133">Transmembrane helix</keyword>
<sequence length="382" mass="39680">MATFSGVTLAPAFAVVLVAAAALINGAPPSVIAKSFGDGFWSLITFTMQQVMVVVGGYVIASSPPAAALIDRITLLPRGGRSAVALIAASTMLLSLVNWAISLMFSGLLVRAMARRTDIIMDYRAAAAAAYLGLGGTWALGLSSSAAQLQANSGSLPKSLLDIGGVLPFTETIFLWQSAAMVLTLILVSTLIAFLSVPAGGRAVTAAMLGVDLDAKPVAARRGRRPGEWLEYSPFLSIAIAVLGFGWLVQEFSGRNPVFVISNLNTYNFALLMTGLLLHWHPRSFLDAATQAVPATAGIIVQFPFYGGIAGIMTGAAALGGHSLATRLADLFNGVCTRETFPIVIGLYSAVLGFIIPNPRGALCPADGERPQGASRLGGSDL</sequence>
<reference evidence="2 3" key="1">
    <citation type="submission" date="2016-10" db="EMBL/GenBank/DDBJ databases">
        <authorList>
            <person name="de Groot N.N."/>
        </authorList>
    </citation>
    <scope>NUCLEOTIDE SEQUENCE [LARGE SCALE GENOMIC DNA]</scope>
    <source>
        <strain evidence="2 3">NE2</strain>
    </source>
</reference>
<keyword evidence="1" id="KW-0812">Transmembrane</keyword>
<dbReference type="STRING" id="1612308.SAMN05444581_1264"/>
<dbReference type="AlphaFoldDB" id="A0A1I4CQR4"/>
<organism evidence="2 3">
    <name type="scientific">Methylocapsa palsarum</name>
    <dbReference type="NCBI Taxonomy" id="1612308"/>
    <lineage>
        <taxon>Bacteria</taxon>
        <taxon>Pseudomonadati</taxon>
        <taxon>Pseudomonadota</taxon>
        <taxon>Alphaproteobacteria</taxon>
        <taxon>Hyphomicrobiales</taxon>
        <taxon>Beijerinckiaceae</taxon>
        <taxon>Methylocapsa</taxon>
    </lineage>
</organism>
<dbReference type="EMBL" id="FOSN01000026">
    <property type="protein sequence ID" value="SFK82619.1"/>
    <property type="molecule type" value="Genomic_DNA"/>
</dbReference>
<accession>A0A1I4CQR4</accession>
<feature type="transmembrane region" description="Helical" evidence="1">
    <location>
        <begin position="229"/>
        <end position="248"/>
    </location>
</feature>
<feature type="transmembrane region" description="Helical" evidence="1">
    <location>
        <begin position="82"/>
        <end position="105"/>
    </location>
</feature>
<gene>
    <name evidence="2" type="ORF">SAMN05444581_1264</name>
</gene>
<feature type="transmembrane region" description="Helical" evidence="1">
    <location>
        <begin position="292"/>
        <end position="320"/>
    </location>
</feature>
<feature type="transmembrane region" description="Helical" evidence="1">
    <location>
        <begin position="260"/>
        <end position="280"/>
    </location>
</feature>
<feature type="transmembrane region" description="Helical" evidence="1">
    <location>
        <begin position="340"/>
        <end position="356"/>
    </location>
</feature>
<feature type="transmembrane region" description="Helical" evidence="1">
    <location>
        <begin position="182"/>
        <end position="209"/>
    </location>
</feature>
<evidence type="ECO:0000256" key="1">
    <source>
        <dbReference type="SAM" id="Phobius"/>
    </source>
</evidence>
<dbReference type="Pfam" id="PF02667">
    <property type="entry name" value="SCFA_trans"/>
    <property type="match status" value="1"/>
</dbReference>
<name>A0A1I4CQR4_9HYPH</name>
<dbReference type="InterPro" id="IPR006160">
    <property type="entry name" value="SCFA_transpt_AtoE"/>
</dbReference>
<proteinExistence type="predicted"/>
<dbReference type="PANTHER" id="PTHR41983">
    <property type="entry name" value="SHORT-CHAIN FATTY ACID TRANSPORTER-RELATED"/>
    <property type="match status" value="1"/>
</dbReference>